<sequence>MPPSQIATSHQPYLRLGRGCEFLFASNDIKFCQEPPHRPLAGGDPEQVECQLSHRGVRPVEAFFQPSHCHLICPLVDAVSESIPESLKFSDVACVLGKPEGRQSGATCRYSAHSAIAANQMSSGMPLKYTQGVEPLFDYSQQEWLPATKI</sequence>
<gene>
    <name evidence="1" type="ORF">T02_12031</name>
</gene>
<evidence type="ECO:0000313" key="1">
    <source>
        <dbReference type="EMBL" id="KRZ57309.1"/>
    </source>
</evidence>
<dbReference type="AlphaFoldDB" id="A0A0V1LCP3"/>
<dbReference type="EMBL" id="JYDW01000078">
    <property type="protein sequence ID" value="KRZ57309.1"/>
    <property type="molecule type" value="Genomic_DNA"/>
</dbReference>
<name>A0A0V1LCP3_9BILA</name>
<proteinExistence type="predicted"/>
<protein>
    <submittedName>
        <fullName evidence="1">Uncharacterized protein</fullName>
    </submittedName>
</protein>
<dbReference type="Proteomes" id="UP000054721">
    <property type="component" value="Unassembled WGS sequence"/>
</dbReference>
<comment type="caution">
    <text evidence="1">The sequence shown here is derived from an EMBL/GenBank/DDBJ whole genome shotgun (WGS) entry which is preliminary data.</text>
</comment>
<keyword evidence="2" id="KW-1185">Reference proteome</keyword>
<evidence type="ECO:0000313" key="2">
    <source>
        <dbReference type="Proteomes" id="UP000054721"/>
    </source>
</evidence>
<reference evidence="1 2" key="1">
    <citation type="submission" date="2015-05" db="EMBL/GenBank/DDBJ databases">
        <title>Evolution of Trichinella species and genotypes.</title>
        <authorList>
            <person name="Korhonen P.K."/>
            <person name="Edoardo P."/>
            <person name="Giuseppe L.R."/>
            <person name="Gasser R.B."/>
        </authorList>
    </citation>
    <scope>NUCLEOTIDE SEQUENCE [LARGE SCALE GENOMIC DNA]</scope>
    <source>
        <strain evidence="1">ISS10</strain>
    </source>
</reference>
<accession>A0A0V1LCP3</accession>
<organism evidence="1 2">
    <name type="scientific">Trichinella nativa</name>
    <dbReference type="NCBI Taxonomy" id="6335"/>
    <lineage>
        <taxon>Eukaryota</taxon>
        <taxon>Metazoa</taxon>
        <taxon>Ecdysozoa</taxon>
        <taxon>Nematoda</taxon>
        <taxon>Enoplea</taxon>
        <taxon>Dorylaimia</taxon>
        <taxon>Trichinellida</taxon>
        <taxon>Trichinellidae</taxon>
        <taxon>Trichinella</taxon>
    </lineage>
</organism>